<evidence type="ECO:0000313" key="8">
    <source>
        <dbReference type="Proteomes" id="UP001174909"/>
    </source>
</evidence>
<feature type="compositionally biased region" description="Polar residues" evidence="5">
    <location>
        <begin position="305"/>
        <end position="314"/>
    </location>
</feature>
<keyword evidence="2 4" id="KW-0863">Zinc-finger</keyword>
<feature type="region of interest" description="Disordered" evidence="5">
    <location>
        <begin position="449"/>
        <end position="483"/>
    </location>
</feature>
<feature type="region of interest" description="Disordered" evidence="5">
    <location>
        <begin position="1"/>
        <end position="20"/>
    </location>
</feature>
<keyword evidence="1" id="KW-0479">Metal-binding</keyword>
<dbReference type="PANTHER" id="PTHR10782">
    <property type="entry name" value="ZINC FINGER MIZ DOMAIN-CONTAINING PROTEIN"/>
    <property type="match status" value="1"/>
</dbReference>
<feature type="compositionally biased region" description="Low complexity" evidence="5">
    <location>
        <begin position="1"/>
        <end position="10"/>
    </location>
</feature>
<dbReference type="Gene3D" id="3.30.40.10">
    <property type="entry name" value="Zinc/RING finger domain, C3HC4 (zinc finger)"/>
    <property type="match status" value="1"/>
</dbReference>
<dbReference type="PANTHER" id="PTHR10782:SF4">
    <property type="entry name" value="TONALLI, ISOFORM E"/>
    <property type="match status" value="1"/>
</dbReference>
<dbReference type="Proteomes" id="UP001174909">
    <property type="component" value="Unassembled WGS sequence"/>
</dbReference>
<organism evidence="7 8">
    <name type="scientific">Geodia barretti</name>
    <name type="common">Barrett's horny sponge</name>
    <dbReference type="NCBI Taxonomy" id="519541"/>
    <lineage>
        <taxon>Eukaryota</taxon>
        <taxon>Metazoa</taxon>
        <taxon>Porifera</taxon>
        <taxon>Demospongiae</taxon>
        <taxon>Heteroscleromorpha</taxon>
        <taxon>Tetractinellida</taxon>
        <taxon>Astrophorina</taxon>
        <taxon>Geodiidae</taxon>
        <taxon>Geodia</taxon>
    </lineage>
</organism>
<dbReference type="GO" id="GO:0003712">
    <property type="term" value="F:transcription coregulator activity"/>
    <property type="evidence" value="ECO:0007669"/>
    <property type="project" value="TreeGrafter"/>
</dbReference>
<evidence type="ECO:0000256" key="3">
    <source>
        <dbReference type="ARBA" id="ARBA00022833"/>
    </source>
</evidence>
<dbReference type="GO" id="GO:0008270">
    <property type="term" value="F:zinc ion binding"/>
    <property type="evidence" value="ECO:0007669"/>
    <property type="project" value="UniProtKB-KW"/>
</dbReference>
<name>A0AA35X5J1_GEOBA</name>
<feature type="region of interest" description="Disordered" evidence="5">
    <location>
        <begin position="280"/>
        <end position="421"/>
    </location>
</feature>
<feature type="domain" description="SP-RING-type" evidence="6">
    <location>
        <begin position="179"/>
        <end position="260"/>
    </location>
</feature>
<comment type="caution">
    <text evidence="7">The sequence shown here is derived from an EMBL/GenBank/DDBJ whole genome shotgun (WGS) entry which is preliminary data.</text>
</comment>
<accession>A0AA35X5J1</accession>
<dbReference type="GO" id="GO:0006357">
    <property type="term" value="P:regulation of transcription by RNA polymerase II"/>
    <property type="evidence" value="ECO:0007669"/>
    <property type="project" value="TreeGrafter"/>
</dbReference>
<dbReference type="InterPro" id="IPR013083">
    <property type="entry name" value="Znf_RING/FYVE/PHD"/>
</dbReference>
<dbReference type="PROSITE" id="PS51044">
    <property type="entry name" value="ZF_SP_RING"/>
    <property type="match status" value="1"/>
</dbReference>
<feature type="compositionally biased region" description="Low complexity" evidence="5">
    <location>
        <begin position="406"/>
        <end position="418"/>
    </location>
</feature>
<feature type="compositionally biased region" description="Low complexity" evidence="5">
    <location>
        <begin position="315"/>
        <end position="335"/>
    </location>
</feature>
<protein>
    <submittedName>
        <fullName evidence="7">Zinc finger MIZ domain-containing protein 2</fullName>
    </submittedName>
</protein>
<dbReference type="GO" id="GO:0061665">
    <property type="term" value="F:SUMO ligase activity"/>
    <property type="evidence" value="ECO:0007669"/>
    <property type="project" value="TreeGrafter"/>
</dbReference>
<dbReference type="Pfam" id="PF02891">
    <property type="entry name" value="zf-MIZ"/>
    <property type="match status" value="1"/>
</dbReference>
<reference evidence="7" key="1">
    <citation type="submission" date="2023-03" db="EMBL/GenBank/DDBJ databases">
        <authorList>
            <person name="Steffen K."/>
            <person name="Cardenas P."/>
        </authorList>
    </citation>
    <scope>NUCLEOTIDE SEQUENCE</scope>
</reference>
<proteinExistence type="predicted"/>
<evidence type="ECO:0000256" key="2">
    <source>
        <dbReference type="ARBA" id="ARBA00022771"/>
    </source>
</evidence>
<dbReference type="InterPro" id="IPR004181">
    <property type="entry name" value="Znf_MIZ"/>
</dbReference>
<keyword evidence="3" id="KW-0862">Zinc</keyword>
<evidence type="ECO:0000256" key="1">
    <source>
        <dbReference type="ARBA" id="ARBA00022723"/>
    </source>
</evidence>
<dbReference type="EMBL" id="CASHTH010002994">
    <property type="protein sequence ID" value="CAI8038487.1"/>
    <property type="molecule type" value="Genomic_DNA"/>
</dbReference>
<sequence length="511" mass="56048">MSIKAQAQTPPTGPHQPPPPDTLLRLTFPVREGVLLKPFQLEHGDHITQQPFHLKESVYGMLLHRNDLELQFKCYHGNDKLMLCQWPQGVAVNIDGRPLPIDRGDAKTTHKPLYLKHYCQPETNTLEIAVSRCCCSHLFVLQLVHRPSVNSVLTGLLRKRLLPTEHCIAKIKRWFASNSDDSVQQTGVRVSLKCPVTFKRIQLPARGAECKHIQCFDLEAYLKMNCERCTWRCPVCNSNAQLEGLEVDHYIWGIISGVNQRGLDVDEVLVDAAADWKPVEKSPDLKDEDVDSPPLKKPKVEPSASPATNPHSDMQLQQQSASNSSSSSSTPCHSSHLLPNNNAGEPTTVTNNVGGSGGVSLPPPPSLTPTSSLPHHKPQVPPHLPTPHHGSISNHLPQQVPPNDITTSAAPAATSSTSLSNKNIISSRGSTVVNHHQPAVAHYRTGHVPNSNSFVSGAMGQQPVQTDGHQQPQHNNNDNLFDGLEDADDLNLLTYLNDELPSQLLSSMLDP</sequence>
<dbReference type="GO" id="GO:0016925">
    <property type="term" value="P:protein sumoylation"/>
    <property type="evidence" value="ECO:0007669"/>
    <property type="project" value="TreeGrafter"/>
</dbReference>
<dbReference type="InterPro" id="IPR057847">
    <property type="entry name" value="ZMIZ1/ZMIZ2_GBD-like"/>
</dbReference>
<feature type="compositionally biased region" description="Pro residues" evidence="5">
    <location>
        <begin position="11"/>
        <end position="20"/>
    </location>
</feature>
<keyword evidence="8" id="KW-1185">Reference proteome</keyword>
<evidence type="ECO:0000313" key="7">
    <source>
        <dbReference type="EMBL" id="CAI8038487.1"/>
    </source>
</evidence>
<dbReference type="Pfam" id="PF25527">
    <property type="entry name" value="GBD-like_ZMIZ1_ZMIZ2"/>
    <property type="match status" value="1"/>
</dbReference>
<dbReference type="AlphaFoldDB" id="A0AA35X5J1"/>
<gene>
    <name evidence="7" type="ORF">GBAR_LOCUS21452</name>
</gene>
<feature type="compositionally biased region" description="Polar residues" evidence="5">
    <location>
        <begin position="462"/>
        <end position="479"/>
    </location>
</feature>
<dbReference type="GO" id="GO:0000785">
    <property type="term" value="C:chromatin"/>
    <property type="evidence" value="ECO:0007669"/>
    <property type="project" value="TreeGrafter"/>
</dbReference>
<evidence type="ECO:0000259" key="6">
    <source>
        <dbReference type="PROSITE" id="PS51044"/>
    </source>
</evidence>
<evidence type="ECO:0000256" key="4">
    <source>
        <dbReference type="PROSITE-ProRule" id="PRU00452"/>
    </source>
</evidence>
<evidence type="ECO:0000256" key="5">
    <source>
        <dbReference type="SAM" id="MobiDB-lite"/>
    </source>
</evidence>